<feature type="transmembrane region" description="Helical" evidence="1">
    <location>
        <begin position="58"/>
        <end position="77"/>
    </location>
</feature>
<keyword evidence="1" id="KW-0812">Transmembrane</keyword>
<organism evidence="2 3">
    <name type="scientific">Candidatus Nomurabacteria bacterium RIFCSPLOWO2_01_FULL_36_10b</name>
    <dbReference type="NCBI Taxonomy" id="1801766"/>
    <lineage>
        <taxon>Bacteria</taxon>
        <taxon>Candidatus Nomuraibacteriota</taxon>
    </lineage>
</organism>
<dbReference type="EMBL" id="MFUQ01000018">
    <property type="protein sequence ID" value="OGI83394.1"/>
    <property type="molecule type" value="Genomic_DNA"/>
</dbReference>
<feature type="transmembrane region" description="Helical" evidence="1">
    <location>
        <begin position="12"/>
        <end position="27"/>
    </location>
</feature>
<gene>
    <name evidence="2" type="ORF">A2997_01570</name>
</gene>
<keyword evidence="1" id="KW-0472">Membrane</keyword>
<comment type="caution">
    <text evidence="2">The sequence shown here is derived from an EMBL/GenBank/DDBJ whole genome shotgun (WGS) entry which is preliminary data.</text>
</comment>
<evidence type="ECO:0008006" key="4">
    <source>
        <dbReference type="Google" id="ProtNLM"/>
    </source>
</evidence>
<evidence type="ECO:0000313" key="2">
    <source>
        <dbReference type="EMBL" id="OGI83394.1"/>
    </source>
</evidence>
<keyword evidence="1" id="KW-1133">Transmembrane helix</keyword>
<dbReference type="AlphaFoldDB" id="A0A1F6WNJ1"/>
<evidence type="ECO:0000313" key="3">
    <source>
        <dbReference type="Proteomes" id="UP000179448"/>
    </source>
</evidence>
<sequence length="89" mass="10302">MSESDNYNNWQLFSAIVVLFGFLFLALNTKLSNVIGWILNAMGHFACIMYMFPPPNQLYDVTFFQALSIGVALYTIYKIFFPNRKPPHE</sequence>
<evidence type="ECO:0000256" key="1">
    <source>
        <dbReference type="SAM" id="Phobius"/>
    </source>
</evidence>
<feature type="transmembrane region" description="Helical" evidence="1">
    <location>
        <begin position="34"/>
        <end position="52"/>
    </location>
</feature>
<name>A0A1F6WNJ1_9BACT</name>
<dbReference type="Proteomes" id="UP000179448">
    <property type="component" value="Unassembled WGS sequence"/>
</dbReference>
<accession>A0A1F6WNJ1</accession>
<proteinExistence type="predicted"/>
<protein>
    <recommendedName>
        <fullName evidence="4">Cyclic nucleotide-binding domain-containing protein</fullName>
    </recommendedName>
</protein>
<reference evidence="2 3" key="1">
    <citation type="journal article" date="2016" name="Nat. Commun.">
        <title>Thousands of microbial genomes shed light on interconnected biogeochemical processes in an aquifer system.</title>
        <authorList>
            <person name="Anantharaman K."/>
            <person name="Brown C.T."/>
            <person name="Hug L.A."/>
            <person name="Sharon I."/>
            <person name="Castelle C.J."/>
            <person name="Probst A.J."/>
            <person name="Thomas B.C."/>
            <person name="Singh A."/>
            <person name="Wilkins M.J."/>
            <person name="Karaoz U."/>
            <person name="Brodie E.L."/>
            <person name="Williams K.H."/>
            <person name="Hubbard S.S."/>
            <person name="Banfield J.F."/>
        </authorList>
    </citation>
    <scope>NUCLEOTIDE SEQUENCE [LARGE SCALE GENOMIC DNA]</scope>
</reference>